<dbReference type="SUPFAM" id="SSF69279">
    <property type="entry name" value="Phage tail proteins"/>
    <property type="match status" value="2"/>
</dbReference>
<protein>
    <submittedName>
        <fullName evidence="6">Type VI secretion system secreted protein VgrG</fullName>
    </submittedName>
    <submittedName>
        <fullName evidence="5">Type VI secretion system tip protein VgrG</fullName>
    </submittedName>
</protein>
<dbReference type="Gene3D" id="3.55.50.10">
    <property type="entry name" value="Baseplate protein-like domains"/>
    <property type="match status" value="1"/>
</dbReference>
<dbReference type="Proteomes" id="UP000437862">
    <property type="component" value="Chromosome"/>
</dbReference>
<evidence type="ECO:0000313" key="8">
    <source>
        <dbReference type="Proteomes" id="UP000437862"/>
    </source>
</evidence>
<feature type="domain" description="Putative type VI secretion system Rhs element associated Vgr" evidence="4">
    <location>
        <begin position="557"/>
        <end position="662"/>
    </location>
</feature>
<evidence type="ECO:0000259" key="4">
    <source>
        <dbReference type="Pfam" id="PF13296"/>
    </source>
</evidence>
<dbReference type="InterPro" id="IPR006531">
    <property type="entry name" value="Gp5/Vgr_OB"/>
</dbReference>
<dbReference type="OrthoDB" id="1907165at2"/>
<proteinExistence type="inferred from homology"/>
<name>A0A562PCF5_9BURK</name>
<accession>A0A562PCF5</accession>
<reference evidence="5 8" key="3">
    <citation type="submission" date="2019-12" db="EMBL/GenBank/DDBJ databases">
        <title>Draft Genome Sequences of Six Type Strains of the Genus Massilia.</title>
        <authorList>
            <person name="Miess H."/>
            <person name="Frediansyah A."/>
            <person name="Goeker M."/>
            <person name="Gross H."/>
        </authorList>
    </citation>
    <scope>NUCLEOTIDE SEQUENCE [LARGE SCALE GENOMIC DNA]</scope>
    <source>
        <strain evidence="5 8">DSM 26639</strain>
    </source>
</reference>
<dbReference type="InterPro" id="IPR037026">
    <property type="entry name" value="Vgr_OB-fold_dom_sf"/>
</dbReference>
<organism evidence="6 7">
    <name type="scientific">Pseudoduganella flava</name>
    <dbReference type="NCBI Taxonomy" id="871742"/>
    <lineage>
        <taxon>Bacteria</taxon>
        <taxon>Pseudomonadati</taxon>
        <taxon>Pseudomonadota</taxon>
        <taxon>Betaproteobacteria</taxon>
        <taxon>Burkholderiales</taxon>
        <taxon>Oxalobacteraceae</taxon>
        <taxon>Telluria group</taxon>
        <taxon>Pseudoduganella</taxon>
    </lineage>
</organism>
<dbReference type="InterPro" id="IPR006533">
    <property type="entry name" value="T6SS_Vgr_RhsGE"/>
</dbReference>
<dbReference type="AlphaFoldDB" id="A0A562PCF5"/>
<feature type="domain" description="Gp5/Type VI secretion system Vgr protein OB-fold" evidence="2">
    <location>
        <begin position="473"/>
        <end position="529"/>
    </location>
</feature>
<reference evidence="6" key="2">
    <citation type="submission" date="2019-07" db="EMBL/GenBank/DDBJ databases">
        <authorList>
            <person name="Whitman W."/>
            <person name="Huntemann M."/>
            <person name="Clum A."/>
            <person name="Pillay M."/>
            <person name="Palaniappan K."/>
            <person name="Varghese N."/>
            <person name="Mikhailova N."/>
            <person name="Stamatis D."/>
            <person name="Reddy T."/>
            <person name="Daum C."/>
            <person name="Shapiro N."/>
            <person name="Ivanova N."/>
            <person name="Kyrpides N."/>
            <person name="Woyke T."/>
        </authorList>
    </citation>
    <scope>NUCLEOTIDE SEQUENCE</scope>
    <source>
        <strain evidence="6">CGMCC 1.10685</strain>
    </source>
</reference>
<evidence type="ECO:0000313" key="7">
    <source>
        <dbReference type="Proteomes" id="UP000315112"/>
    </source>
</evidence>
<dbReference type="Proteomes" id="UP000315112">
    <property type="component" value="Unassembled WGS sequence"/>
</dbReference>
<dbReference type="InterPro" id="IPR018769">
    <property type="entry name" value="VgrG2_DUF2345"/>
</dbReference>
<evidence type="ECO:0000259" key="2">
    <source>
        <dbReference type="Pfam" id="PF04717"/>
    </source>
</evidence>
<dbReference type="SUPFAM" id="SSF69349">
    <property type="entry name" value="Phage fibre proteins"/>
    <property type="match status" value="1"/>
</dbReference>
<comment type="similarity">
    <text evidence="1">Belongs to the VgrG protein family.</text>
</comment>
<dbReference type="EMBL" id="VLKW01000016">
    <property type="protein sequence ID" value="TWI42094.1"/>
    <property type="molecule type" value="Genomic_DNA"/>
</dbReference>
<dbReference type="Gene3D" id="2.40.50.230">
    <property type="entry name" value="Gp5 N-terminal domain"/>
    <property type="match status" value="1"/>
</dbReference>
<dbReference type="NCBIfam" id="TIGR01646">
    <property type="entry name" value="vgr_GE"/>
    <property type="match status" value="1"/>
</dbReference>
<gene>
    <name evidence="5" type="primary">tssI</name>
    <name evidence="5" type="ORF">GO485_14540</name>
    <name evidence="6" type="ORF">IP92_05625</name>
</gene>
<dbReference type="Pfam" id="PF04717">
    <property type="entry name" value="Phage_base_V"/>
    <property type="match status" value="1"/>
</dbReference>
<dbReference type="EMBL" id="CP046904">
    <property type="protein sequence ID" value="QGZ40144.1"/>
    <property type="molecule type" value="Genomic_DNA"/>
</dbReference>
<dbReference type="Pfam" id="PF05954">
    <property type="entry name" value="Phage_GPD"/>
    <property type="match status" value="1"/>
</dbReference>
<dbReference type="InterPro" id="IPR017847">
    <property type="entry name" value="T6SS_RhsGE_Vgr_subset"/>
</dbReference>
<dbReference type="Gene3D" id="2.30.110.50">
    <property type="match status" value="1"/>
</dbReference>
<dbReference type="RefSeq" id="WP_145881640.1">
    <property type="nucleotide sequence ID" value="NZ_CP046904.1"/>
</dbReference>
<evidence type="ECO:0000256" key="1">
    <source>
        <dbReference type="ARBA" id="ARBA00005558"/>
    </source>
</evidence>
<dbReference type="InterPro" id="IPR028244">
    <property type="entry name" value="T6SS_Rhs_Vgr_dom"/>
</dbReference>
<evidence type="ECO:0000313" key="5">
    <source>
        <dbReference type="EMBL" id="QGZ40144.1"/>
    </source>
</evidence>
<keyword evidence="8" id="KW-1185">Reference proteome</keyword>
<feature type="domain" description="DUF2345" evidence="3">
    <location>
        <begin position="692"/>
        <end position="828"/>
    </location>
</feature>
<reference evidence="6 7" key="1">
    <citation type="journal article" date="2015" name="Stand. Genomic Sci.">
        <title>Genomic Encyclopedia of Bacterial and Archaeal Type Strains, Phase III: the genomes of soil and plant-associated and newly described type strains.</title>
        <authorList>
            <person name="Whitman W.B."/>
            <person name="Woyke T."/>
            <person name="Klenk H.P."/>
            <person name="Zhou Y."/>
            <person name="Lilburn T.G."/>
            <person name="Beck B.J."/>
            <person name="De Vos P."/>
            <person name="Vandamme P."/>
            <person name="Eisen J.A."/>
            <person name="Garrity G."/>
            <person name="Hugenholtz P."/>
            <person name="Kyrpides N.C."/>
        </authorList>
    </citation>
    <scope>NUCLEOTIDE SEQUENCE [LARGE SCALE GENOMIC DNA]</scope>
    <source>
        <strain evidence="6 7">CGMCC 1.10685</strain>
    </source>
</reference>
<evidence type="ECO:0000259" key="3">
    <source>
        <dbReference type="Pfam" id="PF10106"/>
    </source>
</evidence>
<sequence length="908" mass="98754">MGIVNAFVDFLVTHRDLVTENRPLRLRVDHPRMMMEDVLLPQRVQGVETLCGGFEYRVLCVALDAQLPLKEFIAQPAAIDIVTDRGKLRSVCGIVTEAWAGESDGGLASYQLVIRDALAVLDKRTNTRVYRNLNEVEIVRRLVDEWQRNNSVLGPVFGIATDDVFEQVSYPQREFTMQHNETDAAFIRRLLKRRGIAWCFRPDESERYPKHQLVLMNRFESARQSTAGTVRYHRDAATEGRDAITGWTGVRKLQPRVVTLHSWDYRTPWAPELMQVRLDSDTDQGPSGGDVGAALDDYRVLPPHAGDDPDDLTALGTLAMKRHDFETKCFIGEGSVRDFRAGEYFELTGHPEIDRHPQMEREFVVTELHITAKNNLPRDLAERVAKVFHRSGWANDDLDHRPVRMRFTAVRRGVPLVPAYDPRTDLPPVHMQSAIVVGPANEEVHCDALGRVKIRFPATRAADHQHASNVGASNTDDDSAWVRVASSWAGNGPGHSQCGSLSLPRVGSEVLVAFLGGDPDKPVIVGQMYNERGKPPELSSGGGLPGNRYLSGMRSREVQGGGRGNQLRFDDTKGRIGVQLASDHSDAQLNMGMLTEPLVDGFSETRGDGAELRTDSAIAIRGAGGVLLSAKADSGGPQLSRDDLVGTAEMLKAVAEQLSQLAQTHAEDGSMHGELARLCDRIRQWDGVKAPAAVIAASAPEGMLLASDSNVAVAAQTALDLLSSKDAQVAAGGNVFLRALRGVSIFAHKLGMKLIAASGNVVIQSHNGDIELTATGSVKINAGKGIELQAPEIRLATKGAQVNYGDGKVVQQCKGAYTIKSASFEHTKGGGGSAKEVKFPSTKVETDERVVLFSSHTGKPVAGRRYRLDLPDGSSVEGVTDNEGRTELVTSDAIGDVDITIYPADKQP</sequence>
<dbReference type="Pfam" id="PF13296">
    <property type="entry name" value="T6SS_Vgr"/>
    <property type="match status" value="1"/>
</dbReference>
<dbReference type="SUPFAM" id="SSF69255">
    <property type="entry name" value="gp5 N-terminal domain-like"/>
    <property type="match status" value="1"/>
</dbReference>
<dbReference type="Gene3D" id="4.10.220.110">
    <property type="match status" value="1"/>
</dbReference>
<dbReference type="NCBIfam" id="TIGR03361">
    <property type="entry name" value="VI_Rhs_Vgr"/>
    <property type="match status" value="1"/>
</dbReference>
<evidence type="ECO:0000313" key="6">
    <source>
        <dbReference type="EMBL" id="TWI42094.1"/>
    </source>
</evidence>
<dbReference type="Pfam" id="PF10106">
    <property type="entry name" value="DUF2345"/>
    <property type="match status" value="1"/>
</dbReference>